<evidence type="ECO:0000313" key="3">
    <source>
        <dbReference type="Proteomes" id="UP000595090"/>
    </source>
</evidence>
<accession>A0A7T0M1X5</accession>
<dbReference type="KEGG" id="vg:80020369"/>
<evidence type="ECO:0000313" key="2">
    <source>
        <dbReference type="EMBL" id="QPL14112.1"/>
    </source>
</evidence>
<gene>
    <name evidence="2" type="primary">83</name>
    <name evidence="2" type="ORF">SEA_TURKISHDELIGHT_83</name>
</gene>
<dbReference type="EMBL" id="MW291017">
    <property type="protein sequence ID" value="QPL14112.1"/>
    <property type="molecule type" value="Genomic_DNA"/>
</dbReference>
<feature type="region of interest" description="Disordered" evidence="1">
    <location>
        <begin position="17"/>
        <end position="41"/>
    </location>
</feature>
<dbReference type="GeneID" id="80020369"/>
<sequence length="354" mass="38803">MTDTTSPTPLLCEVVHTTREEEEECERSRRTSPASEVQEEPPLRAFHEIRTAGLLWLVNHHVLHPRGVALALHVDDDGNATGWNLLRSPDGGPWTFDAETNEHGRDRAEATLTAAGALPLHELPPFTGDMGSCPKCHHLYASTAYRAPLTAREREEWNGSPRRGPLPERLERECERCSYRWDEAVGPAPDLPEPLTAQELTHALNNAAPYPVELFPHVAEAMAANLVQMLNAYARPDYVPGDLDVEARPRPAEDTLPTEDVPGLEDLEPVRAAYVRTMHQAVRELEDAHAHHAVPGVAPTAGYSARRVLRASALRLHRGEAVEAVLVSTVQALTHVLAGGEATSHAHTLTGLDV</sequence>
<keyword evidence="3" id="KW-1185">Reference proteome</keyword>
<dbReference type="RefSeq" id="YP_010755699.1">
    <property type="nucleotide sequence ID" value="NC_073473.1"/>
</dbReference>
<dbReference type="Proteomes" id="UP000595090">
    <property type="component" value="Segment"/>
</dbReference>
<proteinExistence type="predicted"/>
<protein>
    <submittedName>
        <fullName evidence="2">Uncharacterized protein</fullName>
    </submittedName>
</protein>
<organism evidence="2 3">
    <name type="scientific">Streptomyces phage TurkishDelight</name>
    <dbReference type="NCBI Taxonomy" id="2793708"/>
    <lineage>
        <taxon>Viruses</taxon>
        <taxon>Duplodnaviria</taxon>
        <taxon>Heunggongvirae</taxon>
        <taxon>Uroviricota</taxon>
        <taxon>Caudoviricetes</taxon>
        <taxon>Dolmabahcevirus</taxon>
        <taxon>Dolmabahcevirus turkishdelight</taxon>
    </lineage>
</organism>
<reference evidence="2 3" key="1">
    <citation type="submission" date="2020-11" db="EMBL/GenBank/DDBJ databases">
        <authorList>
            <person name="Asamoah-Frimpong E.A."/>
            <person name="Attaran A."/>
            <person name="Berhane B."/>
            <person name="Boone B.K."/>
            <person name="Cesta G."/>
            <person name="Chorbajian C."/>
            <person name="Cowan J.T."/>
            <person name="Datu D.V."/>
            <person name="Der L."/>
            <person name="Egbunine A.O."/>
            <person name="Giampietro H."/>
            <person name="Gunnison R.P."/>
            <person name="Joseph M.A."/>
            <person name="Kiewe T."/>
            <person name="Oboh E.C."/>
            <person name="O'Neill K."/>
            <person name="Oxlaj J.A."/>
            <person name="Patel A.K."/>
            <person name="Saqaf K."/>
            <person name="Vuong K."/>
            <person name="Walker C."/>
            <person name="Wikina T."/>
            <person name="Yan T."/>
            <person name="Avazpour P."/>
            <person name="Kim F.M."/>
            <person name="Mason K.J."/>
            <person name="Nguyen D.A."/>
            <person name="Pettit S.M."/>
            <person name="Zhou O.J."/>
            <person name="Brissett D.L."/>
            <person name="Gualtieri C."/>
            <person name="Hufford T.M."/>
            <person name="Ko J.M."/>
            <person name="Novak J.K."/>
            <person name="Smith Z.M."/>
            <person name="Erill I."/>
            <person name="Caruso S.M."/>
            <person name="Garlena R.A."/>
            <person name="Russell D.A."/>
            <person name="Pope W.H."/>
            <person name="Jacobs-Sera D."/>
            <person name="Hatfull G.F."/>
        </authorList>
    </citation>
    <scope>NUCLEOTIDE SEQUENCE [LARGE SCALE GENOMIC DNA]</scope>
</reference>
<evidence type="ECO:0000256" key="1">
    <source>
        <dbReference type="SAM" id="MobiDB-lite"/>
    </source>
</evidence>
<name>A0A7T0M1X5_9CAUD</name>